<keyword evidence="2 4" id="KW-0238">DNA-binding</keyword>
<evidence type="ECO:0000256" key="2">
    <source>
        <dbReference type="ARBA" id="ARBA00023125"/>
    </source>
</evidence>
<keyword evidence="8" id="KW-1185">Reference proteome</keyword>
<dbReference type="PANTHER" id="PTHR30055:SF234">
    <property type="entry name" value="HTH-TYPE TRANSCRIPTIONAL REGULATOR BETI"/>
    <property type="match status" value="1"/>
</dbReference>
<evidence type="ECO:0000256" key="1">
    <source>
        <dbReference type="ARBA" id="ARBA00023015"/>
    </source>
</evidence>
<feature type="domain" description="HTH tetR-type" evidence="6">
    <location>
        <begin position="35"/>
        <end position="95"/>
    </location>
</feature>
<organism evidence="7 8">
    <name type="scientific">Nonomuraea spiralis</name>
    <dbReference type="NCBI Taxonomy" id="46182"/>
    <lineage>
        <taxon>Bacteria</taxon>
        <taxon>Bacillati</taxon>
        <taxon>Actinomycetota</taxon>
        <taxon>Actinomycetes</taxon>
        <taxon>Streptosporangiales</taxon>
        <taxon>Streptosporangiaceae</taxon>
        <taxon>Nonomuraea</taxon>
    </lineage>
</organism>
<dbReference type="InterPro" id="IPR009057">
    <property type="entry name" value="Homeodomain-like_sf"/>
</dbReference>
<keyword evidence="3" id="KW-0804">Transcription</keyword>
<feature type="region of interest" description="Disordered" evidence="5">
    <location>
        <begin position="1"/>
        <end position="34"/>
    </location>
</feature>
<dbReference type="Pfam" id="PF00440">
    <property type="entry name" value="TetR_N"/>
    <property type="match status" value="1"/>
</dbReference>
<dbReference type="InterPro" id="IPR001647">
    <property type="entry name" value="HTH_TetR"/>
</dbReference>
<evidence type="ECO:0000259" key="6">
    <source>
        <dbReference type="PROSITE" id="PS50977"/>
    </source>
</evidence>
<reference evidence="7 8" key="1">
    <citation type="submission" date="2024-09" db="EMBL/GenBank/DDBJ databases">
        <authorList>
            <person name="Sun Q."/>
            <person name="Mori K."/>
        </authorList>
    </citation>
    <scope>NUCLEOTIDE SEQUENCE [LARGE SCALE GENOMIC DNA]</scope>
    <source>
        <strain evidence="7 8">CCM 3426</strain>
    </source>
</reference>
<dbReference type="InterPro" id="IPR004111">
    <property type="entry name" value="Repressor_TetR_C"/>
</dbReference>
<dbReference type="PROSITE" id="PS50977">
    <property type="entry name" value="HTH_TETR_2"/>
    <property type="match status" value="1"/>
</dbReference>
<evidence type="ECO:0000256" key="5">
    <source>
        <dbReference type="SAM" id="MobiDB-lite"/>
    </source>
</evidence>
<dbReference type="Proteomes" id="UP001589647">
    <property type="component" value="Unassembled WGS sequence"/>
</dbReference>
<dbReference type="Gene3D" id="1.10.357.10">
    <property type="entry name" value="Tetracycline Repressor, domain 2"/>
    <property type="match status" value="1"/>
</dbReference>
<feature type="compositionally biased region" description="Basic residues" evidence="5">
    <location>
        <begin position="21"/>
        <end position="33"/>
    </location>
</feature>
<comment type="caution">
    <text evidence="7">The sequence shown here is derived from an EMBL/GenBank/DDBJ whole genome shotgun (WGS) entry which is preliminary data.</text>
</comment>
<dbReference type="SUPFAM" id="SSF46689">
    <property type="entry name" value="Homeodomain-like"/>
    <property type="match status" value="1"/>
</dbReference>
<sequence>MLHDPDQSGASSPDATSPGGPRRRQRPLMRKGRPTLTKDLIAQTMLDLAGVHGFRAVTMRLLAEHLGVTVRALYNYADDRGEIVERAVALFLEQWPAPRLDPGDWERGIREYGAALRAVYRRYPRALLVSLDEQLGDVAIHQDRLIHTDAFLGMLRAIGLGVAEAQIVHRDLTLRLFGFVLLVDHRQDQGESVMEHTPVPPFWLRAHPDLAVPHLREAVAAAPLMTVDEAFEHVMHGLIVIVRDLLASAGERHTEHRSPRRPDGQD</sequence>
<evidence type="ECO:0000313" key="8">
    <source>
        <dbReference type="Proteomes" id="UP001589647"/>
    </source>
</evidence>
<gene>
    <name evidence="7" type="ORF">ACFFV7_41185</name>
</gene>
<dbReference type="PANTHER" id="PTHR30055">
    <property type="entry name" value="HTH-TYPE TRANSCRIPTIONAL REGULATOR RUTR"/>
    <property type="match status" value="1"/>
</dbReference>
<dbReference type="EMBL" id="JBHMEI010000063">
    <property type="protein sequence ID" value="MFB9207654.1"/>
    <property type="molecule type" value="Genomic_DNA"/>
</dbReference>
<evidence type="ECO:0000256" key="4">
    <source>
        <dbReference type="PROSITE-ProRule" id="PRU00335"/>
    </source>
</evidence>
<evidence type="ECO:0000313" key="7">
    <source>
        <dbReference type="EMBL" id="MFB9207654.1"/>
    </source>
</evidence>
<protein>
    <submittedName>
        <fullName evidence="7">TetR/AcrR family transcriptional regulator</fullName>
    </submittedName>
</protein>
<dbReference type="Pfam" id="PF02909">
    <property type="entry name" value="TetR_C_1"/>
    <property type="match status" value="1"/>
</dbReference>
<dbReference type="InterPro" id="IPR050109">
    <property type="entry name" value="HTH-type_TetR-like_transc_reg"/>
</dbReference>
<name>A0ABV5ISY7_9ACTN</name>
<feature type="DNA-binding region" description="H-T-H motif" evidence="4">
    <location>
        <begin position="58"/>
        <end position="77"/>
    </location>
</feature>
<dbReference type="InterPro" id="IPR036271">
    <property type="entry name" value="Tet_transcr_reg_TetR-rel_C_sf"/>
</dbReference>
<proteinExistence type="predicted"/>
<keyword evidence="1" id="KW-0805">Transcription regulation</keyword>
<evidence type="ECO:0000256" key="3">
    <source>
        <dbReference type="ARBA" id="ARBA00023163"/>
    </source>
</evidence>
<accession>A0ABV5ISY7</accession>
<dbReference type="SUPFAM" id="SSF48498">
    <property type="entry name" value="Tetracyclin repressor-like, C-terminal domain"/>
    <property type="match status" value="1"/>
</dbReference>
<dbReference type="RefSeq" id="WP_229824643.1">
    <property type="nucleotide sequence ID" value="NZ_BMRC01000018.1"/>
</dbReference>